<dbReference type="Proteomes" id="UP000095230">
    <property type="component" value="Unassembled WGS sequence"/>
</dbReference>
<sequence>MTLPISQVNLAAQCQPPLNTYTISVRGKPDHQSVMKFLRQNFGSVPLKQVESVFGFVERSSLYGGRFYLMRQLSDRDVGQLRDNGLGLRIPLTNHFVTKAEFDDNRALLAKYHHSRNSIICTNDDLAYWIKQEFPDYDIEASVIKNLTKAVQIEEALALYDTVVLPMVLNDDDELLTHLKQKDRIRLFANAGCAYTCPAKICYKSISKFNKGEGGEFKCSQDLKAREMQGMIDFDIARLSGLGFHKFKLLRARAGQQTGY</sequence>
<dbReference type="RefSeq" id="WP_069671966.1">
    <property type="nucleotide sequence ID" value="NZ_MCBT01000046.1"/>
</dbReference>
<organism evidence="1 2">
    <name type="scientific">Shewanella colwelliana</name>
    <name type="common">Alteromonas colwelliana</name>
    <dbReference type="NCBI Taxonomy" id="23"/>
    <lineage>
        <taxon>Bacteria</taxon>
        <taxon>Pseudomonadati</taxon>
        <taxon>Pseudomonadota</taxon>
        <taxon>Gammaproteobacteria</taxon>
        <taxon>Alteromonadales</taxon>
        <taxon>Shewanellaceae</taxon>
        <taxon>Shewanella</taxon>
    </lineage>
</organism>
<name>A0A1E5IQW6_SHECO</name>
<evidence type="ECO:0000313" key="2">
    <source>
        <dbReference type="Proteomes" id="UP000095230"/>
    </source>
</evidence>
<comment type="caution">
    <text evidence="1">The sequence shown here is derived from an EMBL/GenBank/DDBJ whole genome shotgun (WGS) entry which is preliminary data.</text>
</comment>
<proteinExistence type="predicted"/>
<protein>
    <submittedName>
        <fullName evidence="1">Uncharacterized protein</fullName>
    </submittedName>
</protein>
<accession>A0A1E5IQW6</accession>
<evidence type="ECO:0000313" key="1">
    <source>
        <dbReference type="EMBL" id="OEG72942.1"/>
    </source>
</evidence>
<dbReference type="EMBL" id="MCBT01000046">
    <property type="protein sequence ID" value="OEG72942.1"/>
    <property type="molecule type" value="Genomic_DNA"/>
</dbReference>
<gene>
    <name evidence="1" type="ORF">BEL05_11845</name>
</gene>
<dbReference type="OrthoDB" id="6254235at2"/>
<dbReference type="AlphaFoldDB" id="A0A1E5IQW6"/>
<reference evidence="1 2" key="1">
    <citation type="submission" date="2016-07" db="EMBL/GenBank/DDBJ databases">
        <title>Whole-genome of two Shewanella species isolated from a digestive organ of sea cucumber Apostichopus japonicus Selenka 1867.</title>
        <authorList>
            <person name="Hong H.-H."/>
            <person name="Choi H."/>
            <person name="Cheon S."/>
            <person name="Oh J.-S."/>
            <person name="Lee H.-G."/>
            <person name="Park C."/>
        </authorList>
    </citation>
    <scope>NUCLEOTIDE SEQUENCE [LARGE SCALE GENOMIC DNA]</scope>
    <source>
        <strain evidence="1 2">CSB03KR</strain>
    </source>
</reference>